<organism evidence="1">
    <name type="scientific">viral metagenome</name>
    <dbReference type="NCBI Taxonomy" id="1070528"/>
    <lineage>
        <taxon>unclassified sequences</taxon>
        <taxon>metagenomes</taxon>
        <taxon>organismal metagenomes</taxon>
    </lineage>
</organism>
<reference evidence="1" key="1">
    <citation type="journal article" date="2020" name="Nature">
        <title>Giant virus diversity and host interactions through global metagenomics.</title>
        <authorList>
            <person name="Schulz F."/>
            <person name="Roux S."/>
            <person name="Paez-Espino D."/>
            <person name="Jungbluth S."/>
            <person name="Walsh D.A."/>
            <person name="Denef V.J."/>
            <person name="McMahon K.D."/>
            <person name="Konstantinidis K.T."/>
            <person name="Eloe-Fadrosh E.A."/>
            <person name="Kyrpides N.C."/>
            <person name="Woyke T."/>
        </authorList>
    </citation>
    <scope>NUCLEOTIDE SEQUENCE</scope>
    <source>
        <strain evidence="1">GVMAG-M-3300009159-65</strain>
    </source>
</reference>
<accession>A0A6C0EUJ1</accession>
<sequence length="114" mass="13773">MELNKYLIDFNNLKFNRVNIKKLIIGDTYLIKTYIGRQYESRKGIFVNGIFLNKHVYFRMRLIQGFSYVTYCLDDSSYFYEIVSRKKLIQDSMELRALNKILRRIVGDETFVYK</sequence>
<dbReference type="EMBL" id="MN738932">
    <property type="protein sequence ID" value="QHT32183.1"/>
    <property type="molecule type" value="Genomic_DNA"/>
</dbReference>
<evidence type="ECO:0000313" key="1">
    <source>
        <dbReference type="EMBL" id="QHT32183.1"/>
    </source>
</evidence>
<proteinExistence type="predicted"/>
<dbReference type="AlphaFoldDB" id="A0A6C0EUJ1"/>
<name>A0A6C0EUJ1_9ZZZZ</name>
<protein>
    <submittedName>
        <fullName evidence="1">Uncharacterized protein</fullName>
    </submittedName>
</protein>